<dbReference type="PANTHER" id="PTHR43248:SF25">
    <property type="entry name" value="AB HYDROLASE-1 DOMAIN-CONTAINING PROTEIN-RELATED"/>
    <property type="match status" value="1"/>
</dbReference>
<dbReference type="InterPro" id="IPR029058">
    <property type="entry name" value="AB_hydrolase_fold"/>
</dbReference>
<evidence type="ECO:0000256" key="2">
    <source>
        <dbReference type="ARBA" id="ARBA00022801"/>
    </source>
</evidence>
<evidence type="ECO:0000256" key="1">
    <source>
        <dbReference type="ARBA" id="ARBA00010088"/>
    </source>
</evidence>
<evidence type="ECO:0000313" key="5">
    <source>
        <dbReference type="Proteomes" id="UP001383192"/>
    </source>
</evidence>
<evidence type="ECO:0000313" key="4">
    <source>
        <dbReference type="EMBL" id="KAK7040312.1"/>
    </source>
</evidence>
<proteinExistence type="inferred from homology"/>
<dbReference type="GO" id="GO:0016787">
    <property type="term" value="F:hydrolase activity"/>
    <property type="evidence" value="ECO:0007669"/>
    <property type="project" value="UniProtKB-KW"/>
</dbReference>
<evidence type="ECO:0000259" key="3">
    <source>
        <dbReference type="Pfam" id="PF00561"/>
    </source>
</evidence>
<dbReference type="AlphaFoldDB" id="A0AAW0CMG7"/>
<dbReference type="Proteomes" id="UP001383192">
    <property type="component" value="Unassembled WGS sequence"/>
</dbReference>
<accession>A0AAW0CMG7</accession>
<keyword evidence="2" id="KW-0378">Hydrolase</keyword>
<protein>
    <recommendedName>
        <fullName evidence="3">AB hydrolase-1 domain-containing protein</fullName>
    </recommendedName>
</protein>
<name>A0AAW0CMG7_9AGAR</name>
<dbReference type="Gene3D" id="3.40.50.1820">
    <property type="entry name" value="alpha/beta hydrolase"/>
    <property type="match status" value="1"/>
</dbReference>
<comment type="caution">
    <text evidence="4">The sequence shown here is derived from an EMBL/GenBank/DDBJ whole genome shotgun (WGS) entry which is preliminary data.</text>
</comment>
<dbReference type="EMBL" id="JAYKXP010000037">
    <property type="protein sequence ID" value="KAK7040312.1"/>
    <property type="molecule type" value="Genomic_DNA"/>
</dbReference>
<dbReference type="PANTHER" id="PTHR43248">
    <property type="entry name" value="2-SUCCINYL-6-HYDROXY-2,4-CYCLOHEXADIENE-1-CARBOXYLATE SYNTHASE"/>
    <property type="match status" value="1"/>
</dbReference>
<sequence>MGQMLRRLLRMWPFAGSPQLLQTLNGEYRGPILFNPGGPGGSGIDLVIGRGEYLAQIVGPQFDVVGFDPRGVSRSTPRVEFFESREERTLWYIPPGTELNHSSVDVASFWARSKINGQLVQERFIDLLPYFTTSHVAQDMLHIADAYGVEKLQYWGFSLMSQLFPPRYGSVLGSTFAAMFPDKVGRLLIDGIVDAENDYYNNARKSMTLDTDKALNWFFNDCHNAGPGACAFYDSSPETMNERLNKLYDSIIRAPVAVRTELSYGVVDYALLRELLFSSLSSPFLIWPGLATGLAELEAGNGTALWKLFEQAPPSPLCSCNSPDLAFENVLDARQAFGCNDGDVVPPGLEDAEKHYKESLEISGWASMTAGIRISCSAWPRISKDFFRGPISGNTSHPLLIIGNSADPVTPLQAQVLVVHNHMMITDISTLLVPM</sequence>
<dbReference type="SUPFAM" id="SSF53474">
    <property type="entry name" value="alpha/beta-Hydrolases"/>
    <property type="match status" value="1"/>
</dbReference>
<dbReference type="InterPro" id="IPR000073">
    <property type="entry name" value="AB_hydrolase_1"/>
</dbReference>
<comment type="similarity">
    <text evidence="1">Belongs to the peptidase S33 family.</text>
</comment>
<organism evidence="4 5">
    <name type="scientific">Paramarasmius palmivorus</name>
    <dbReference type="NCBI Taxonomy" id="297713"/>
    <lineage>
        <taxon>Eukaryota</taxon>
        <taxon>Fungi</taxon>
        <taxon>Dikarya</taxon>
        <taxon>Basidiomycota</taxon>
        <taxon>Agaricomycotina</taxon>
        <taxon>Agaricomycetes</taxon>
        <taxon>Agaricomycetidae</taxon>
        <taxon>Agaricales</taxon>
        <taxon>Marasmiineae</taxon>
        <taxon>Marasmiaceae</taxon>
        <taxon>Paramarasmius</taxon>
    </lineage>
</organism>
<dbReference type="InterPro" id="IPR051601">
    <property type="entry name" value="Serine_prot/Carboxylest_S33"/>
</dbReference>
<keyword evidence="5" id="KW-1185">Reference proteome</keyword>
<dbReference type="Pfam" id="PF00561">
    <property type="entry name" value="Abhydrolase_1"/>
    <property type="match status" value="1"/>
</dbReference>
<feature type="domain" description="AB hydrolase-1" evidence="3">
    <location>
        <begin position="31"/>
        <end position="219"/>
    </location>
</feature>
<gene>
    <name evidence="4" type="ORF">VNI00_009780</name>
</gene>
<reference evidence="4 5" key="1">
    <citation type="submission" date="2024-01" db="EMBL/GenBank/DDBJ databases">
        <title>A draft genome for a cacao thread blight-causing isolate of Paramarasmius palmivorus.</title>
        <authorList>
            <person name="Baruah I.K."/>
            <person name="Bukari Y."/>
            <person name="Amoako-Attah I."/>
            <person name="Meinhardt L.W."/>
            <person name="Bailey B.A."/>
            <person name="Cohen S.P."/>
        </authorList>
    </citation>
    <scope>NUCLEOTIDE SEQUENCE [LARGE SCALE GENOMIC DNA]</scope>
    <source>
        <strain evidence="4 5">GH-12</strain>
    </source>
</reference>